<protein>
    <recommendedName>
        <fullName evidence="12">Cytochrome P450 monooxygenase</fullName>
    </recommendedName>
</protein>
<sequence>MLSSLDLPRSPNFFLQASASICISYILLSLLLNYFSVQARWFRKQEWIGYRKEWFSGVRAHLRSILGTRETVMANYERLNNQSFLAIPQFMSKPLLLLPPKKLRELCQKSEDEANLYIVLTEFLAIEYTMQDDVTRDPFHLSIVKHQLTRKLPIMTADIQTELALGFDQHWQVDVGNEWRTISAFGTCTSIISRAANRVFCGPDLCRNEEFLKHVNHYSEYSFRTSGILNMLPKWMRPLAGPMIARRMLRAPLHACRQHAVPVIQERVERIRYGMQDEADRRSQNDALQWVIEQCIARDDALELDADRILRRLIGLNVVALHTTSIAMVNALLDLYSSPRAAEYVEGLREECSRVLKSYGGEWQKGVVNELFRIDSTIKESMRLHAIFTVGTLREVTKKDGVDLGDGWRVPHGVRLATPIVAIHRDEHFYPNAYEFDAFRFSRDQEQVDGDKATLEKRSQAMVTTSESYLSFGHGRQACPGRFFASQEMKLMLAHIVMNYDVKLPGPRPKTYDFKHASVPDPRSQLMIRRREAPAEV</sequence>
<evidence type="ECO:0000256" key="8">
    <source>
        <dbReference type="PIRSR" id="PIRSR602403-1"/>
    </source>
</evidence>
<dbReference type="Proteomes" id="UP000016932">
    <property type="component" value="Unassembled WGS sequence"/>
</dbReference>
<reference evidence="10 11" key="1">
    <citation type="journal article" date="2012" name="PLoS Pathog.">
        <title>Diverse lifestyles and strategies of plant pathogenesis encoded in the genomes of eighteen Dothideomycetes fungi.</title>
        <authorList>
            <person name="Ohm R.A."/>
            <person name="Feau N."/>
            <person name="Henrissat B."/>
            <person name="Schoch C.L."/>
            <person name="Horwitz B.A."/>
            <person name="Barry K.W."/>
            <person name="Condon B.J."/>
            <person name="Copeland A.C."/>
            <person name="Dhillon B."/>
            <person name="Glaser F."/>
            <person name="Hesse C.N."/>
            <person name="Kosti I."/>
            <person name="LaButti K."/>
            <person name="Lindquist E.A."/>
            <person name="Lucas S."/>
            <person name="Salamov A.A."/>
            <person name="Bradshaw R.E."/>
            <person name="Ciuffetti L."/>
            <person name="Hamelin R.C."/>
            <person name="Kema G.H.J."/>
            <person name="Lawrence C."/>
            <person name="Scott J.A."/>
            <person name="Spatafora J.W."/>
            <person name="Turgeon B.G."/>
            <person name="de Wit P.J.G.M."/>
            <person name="Zhong S."/>
            <person name="Goodwin S.B."/>
            <person name="Grigoriev I.V."/>
        </authorList>
    </citation>
    <scope>NUCLEOTIDE SEQUENCE [LARGE SCALE GENOMIC DNA]</scope>
    <source>
        <strain evidence="10 11">CIRAD86</strain>
    </source>
</reference>
<name>M2ZNC8_PSEFD</name>
<dbReference type="PRINTS" id="PR00465">
    <property type="entry name" value="EP450IV"/>
</dbReference>
<feature type="transmembrane region" description="Helical" evidence="9">
    <location>
        <begin position="13"/>
        <end position="35"/>
    </location>
</feature>
<dbReference type="InterPro" id="IPR036396">
    <property type="entry name" value="Cyt_P450_sf"/>
</dbReference>
<dbReference type="InterPro" id="IPR002403">
    <property type="entry name" value="Cyt_P450_E_grp-IV"/>
</dbReference>
<comment type="cofactor">
    <cofactor evidence="1 8">
        <name>heme</name>
        <dbReference type="ChEBI" id="CHEBI:30413"/>
    </cofactor>
</comment>
<dbReference type="GO" id="GO:0016705">
    <property type="term" value="F:oxidoreductase activity, acting on paired donors, with incorporation or reduction of molecular oxygen"/>
    <property type="evidence" value="ECO:0007669"/>
    <property type="project" value="InterPro"/>
</dbReference>
<dbReference type="SUPFAM" id="SSF48264">
    <property type="entry name" value="Cytochrome P450"/>
    <property type="match status" value="1"/>
</dbReference>
<dbReference type="AlphaFoldDB" id="M2ZNC8"/>
<dbReference type="PANTHER" id="PTHR46206:SF1">
    <property type="entry name" value="P450, PUTATIVE (EUROFUNG)-RELATED"/>
    <property type="match status" value="1"/>
</dbReference>
<keyword evidence="4 8" id="KW-0479">Metal-binding</keyword>
<proteinExistence type="inferred from homology"/>
<evidence type="ECO:0008006" key="12">
    <source>
        <dbReference type="Google" id="ProtNLM"/>
    </source>
</evidence>
<dbReference type="GeneID" id="19331200"/>
<gene>
    <name evidence="10" type="ORF">MYCFIDRAFT_141937</name>
</gene>
<evidence type="ECO:0000256" key="3">
    <source>
        <dbReference type="ARBA" id="ARBA00022617"/>
    </source>
</evidence>
<evidence type="ECO:0000256" key="9">
    <source>
        <dbReference type="SAM" id="Phobius"/>
    </source>
</evidence>
<evidence type="ECO:0000256" key="5">
    <source>
        <dbReference type="ARBA" id="ARBA00023002"/>
    </source>
</evidence>
<evidence type="ECO:0000256" key="2">
    <source>
        <dbReference type="ARBA" id="ARBA00010617"/>
    </source>
</evidence>
<dbReference type="CDD" id="cd11041">
    <property type="entry name" value="CYP503A1-like"/>
    <property type="match status" value="1"/>
</dbReference>
<dbReference type="RefSeq" id="XP_007929490.1">
    <property type="nucleotide sequence ID" value="XM_007931299.1"/>
</dbReference>
<comment type="similarity">
    <text evidence="2">Belongs to the cytochrome P450 family.</text>
</comment>
<keyword evidence="9" id="KW-0812">Transmembrane</keyword>
<accession>M2ZNC8</accession>
<dbReference type="OrthoDB" id="1844152at2759"/>
<keyword evidence="9" id="KW-1133">Transmembrane helix</keyword>
<evidence type="ECO:0000313" key="10">
    <source>
        <dbReference type="EMBL" id="EME80604.1"/>
    </source>
</evidence>
<dbReference type="GO" id="GO:0004497">
    <property type="term" value="F:monooxygenase activity"/>
    <property type="evidence" value="ECO:0007669"/>
    <property type="project" value="UniProtKB-KW"/>
</dbReference>
<keyword evidence="3 8" id="KW-0349">Heme</keyword>
<evidence type="ECO:0000256" key="4">
    <source>
        <dbReference type="ARBA" id="ARBA00022723"/>
    </source>
</evidence>
<dbReference type="InterPro" id="IPR001128">
    <property type="entry name" value="Cyt_P450"/>
</dbReference>
<keyword evidence="11" id="KW-1185">Reference proteome</keyword>
<dbReference type="GO" id="GO:0005506">
    <property type="term" value="F:iron ion binding"/>
    <property type="evidence" value="ECO:0007669"/>
    <property type="project" value="InterPro"/>
</dbReference>
<dbReference type="EMBL" id="KB446561">
    <property type="protein sequence ID" value="EME80604.1"/>
    <property type="molecule type" value="Genomic_DNA"/>
</dbReference>
<keyword evidence="5" id="KW-0560">Oxidoreductase</keyword>
<organism evidence="10 11">
    <name type="scientific">Pseudocercospora fijiensis (strain CIRAD86)</name>
    <name type="common">Black leaf streak disease fungus</name>
    <name type="synonym">Mycosphaerella fijiensis</name>
    <dbReference type="NCBI Taxonomy" id="383855"/>
    <lineage>
        <taxon>Eukaryota</taxon>
        <taxon>Fungi</taxon>
        <taxon>Dikarya</taxon>
        <taxon>Ascomycota</taxon>
        <taxon>Pezizomycotina</taxon>
        <taxon>Dothideomycetes</taxon>
        <taxon>Dothideomycetidae</taxon>
        <taxon>Mycosphaerellales</taxon>
        <taxon>Mycosphaerellaceae</taxon>
        <taxon>Pseudocercospora</taxon>
    </lineage>
</organism>
<evidence type="ECO:0000256" key="6">
    <source>
        <dbReference type="ARBA" id="ARBA00023004"/>
    </source>
</evidence>
<keyword evidence="9" id="KW-0472">Membrane</keyword>
<feature type="binding site" description="axial binding residue" evidence="8">
    <location>
        <position position="479"/>
    </location>
    <ligand>
        <name>heme</name>
        <dbReference type="ChEBI" id="CHEBI:30413"/>
    </ligand>
    <ligandPart>
        <name>Fe</name>
        <dbReference type="ChEBI" id="CHEBI:18248"/>
    </ligandPart>
</feature>
<evidence type="ECO:0000313" key="11">
    <source>
        <dbReference type="Proteomes" id="UP000016932"/>
    </source>
</evidence>
<dbReference type="Pfam" id="PF00067">
    <property type="entry name" value="p450"/>
    <property type="match status" value="1"/>
</dbReference>
<dbReference type="eggNOG" id="KOG0159">
    <property type="taxonomic scope" value="Eukaryota"/>
</dbReference>
<dbReference type="VEuPathDB" id="FungiDB:MYCFIDRAFT_141937"/>
<dbReference type="GO" id="GO:0020037">
    <property type="term" value="F:heme binding"/>
    <property type="evidence" value="ECO:0007669"/>
    <property type="project" value="InterPro"/>
</dbReference>
<dbReference type="Gene3D" id="1.10.630.10">
    <property type="entry name" value="Cytochrome P450"/>
    <property type="match status" value="1"/>
</dbReference>
<dbReference type="HOGENOM" id="CLU_022195_9_2_1"/>
<dbReference type="PANTHER" id="PTHR46206">
    <property type="entry name" value="CYTOCHROME P450"/>
    <property type="match status" value="1"/>
</dbReference>
<keyword evidence="6 8" id="KW-0408">Iron</keyword>
<keyword evidence="7" id="KW-0503">Monooxygenase</keyword>
<evidence type="ECO:0000256" key="1">
    <source>
        <dbReference type="ARBA" id="ARBA00001971"/>
    </source>
</evidence>
<evidence type="ECO:0000256" key="7">
    <source>
        <dbReference type="ARBA" id="ARBA00023033"/>
    </source>
</evidence>
<dbReference type="KEGG" id="pfj:MYCFIDRAFT_141937"/>